<dbReference type="InterPro" id="IPR011763">
    <property type="entry name" value="COA_CT_C"/>
</dbReference>
<name>A0A1H3KUD5_9PSEU</name>
<keyword evidence="15" id="KW-1185">Reference proteome</keyword>
<dbReference type="SUPFAM" id="SSF51230">
    <property type="entry name" value="Single hybrid motif"/>
    <property type="match status" value="1"/>
</dbReference>
<dbReference type="SUPFAM" id="SSF52096">
    <property type="entry name" value="ClpP/crotonase"/>
    <property type="match status" value="2"/>
</dbReference>
<dbReference type="InterPro" id="IPR011761">
    <property type="entry name" value="ATP-grasp"/>
</dbReference>
<evidence type="ECO:0000259" key="11">
    <source>
        <dbReference type="PROSITE" id="PS50979"/>
    </source>
</evidence>
<evidence type="ECO:0000256" key="1">
    <source>
        <dbReference type="ARBA" id="ARBA00001953"/>
    </source>
</evidence>
<dbReference type="InterPro" id="IPR011762">
    <property type="entry name" value="COA_CT_N"/>
</dbReference>
<dbReference type="InterPro" id="IPR034733">
    <property type="entry name" value="AcCoA_carboxyl_beta"/>
</dbReference>
<evidence type="ECO:0000259" key="10">
    <source>
        <dbReference type="PROSITE" id="PS50975"/>
    </source>
</evidence>
<dbReference type="SUPFAM" id="SSF56059">
    <property type="entry name" value="Glutathione synthetase ATP-binding domain-like"/>
    <property type="match status" value="1"/>
</dbReference>
<evidence type="ECO:0000259" key="9">
    <source>
        <dbReference type="PROSITE" id="PS50968"/>
    </source>
</evidence>
<dbReference type="InterPro" id="IPR011053">
    <property type="entry name" value="Single_hybrid_motif"/>
</dbReference>
<feature type="domain" description="Lipoyl-binding" evidence="9">
    <location>
        <begin position="467"/>
        <end position="544"/>
    </location>
</feature>
<dbReference type="STRING" id="418495.SAMN05216215_102917"/>
<dbReference type="Gene3D" id="3.90.226.10">
    <property type="entry name" value="2-enoyl-CoA Hydratase, Chain A, domain 1"/>
    <property type="match status" value="2"/>
</dbReference>
<reference evidence="15" key="1">
    <citation type="submission" date="2016-10" db="EMBL/GenBank/DDBJ databases">
        <authorList>
            <person name="Varghese N."/>
            <person name="Submissions S."/>
        </authorList>
    </citation>
    <scope>NUCLEOTIDE SEQUENCE [LARGE SCALE GENOMIC DNA]</scope>
    <source>
        <strain evidence="15">CGMCC 4.3530</strain>
    </source>
</reference>
<dbReference type="SUPFAM" id="SSF51246">
    <property type="entry name" value="Rudiment single hybrid motif"/>
    <property type="match status" value="1"/>
</dbReference>
<dbReference type="PROSITE" id="PS50980">
    <property type="entry name" value="COA_CT_NTER"/>
    <property type="match status" value="1"/>
</dbReference>
<dbReference type="InterPro" id="IPR011054">
    <property type="entry name" value="Rudment_hybrid_motif"/>
</dbReference>
<dbReference type="InterPro" id="IPR005481">
    <property type="entry name" value="BC-like_N"/>
</dbReference>
<feature type="domain" description="CoA carboxyltransferase C-terminal" evidence="13">
    <location>
        <begin position="824"/>
        <end position="1063"/>
    </location>
</feature>
<keyword evidence="3" id="KW-0436">Ligase</keyword>
<dbReference type="EMBL" id="FNOK01000029">
    <property type="protein sequence ID" value="SDY55368.1"/>
    <property type="molecule type" value="Genomic_DNA"/>
</dbReference>
<dbReference type="Pfam" id="PF01039">
    <property type="entry name" value="Carboxyl_trans"/>
    <property type="match status" value="1"/>
</dbReference>
<organism evidence="14 15">
    <name type="scientific">Saccharopolyspora shandongensis</name>
    <dbReference type="NCBI Taxonomy" id="418495"/>
    <lineage>
        <taxon>Bacteria</taxon>
        <taxon>Bacillati</taxon>
        <taxon>Actinomycetota</taxon>
        <taxon>Actinomycetes</taxon>
        <taxon>Pseudonocardiales</taxon>
        <taxon>Pseudonocardiaceae</taxon>
        <taxon>Saccharopolyspora</taxon>
    </lineage>
</organism>
<dbReference type="PROSITE" id="PS50989">
    <property type="entry name" value="COA_CT_CTER"/>
    <property type="match status" value="1"/>
</dbReference>
<comment type="cofactor">
    <cofactor evidence="1">
        <name>biotin</name>
        <dbReference type="ChEBI" id="CHEBI:57586"/>
    </cofactor>
</comment>
<dbReference type="Pfam" id="PF02785">
    <property type="entry name" value="Biotin_carb_C"/>
    <property type="match status" value="1"/>
</dbReference>
<dbReference type="InterPro" id="IPR011764">
    <property type="entry name" value="Biotin_carboxylation_dom"/>
</dbReference>
<dbReference type="InterPro" id="IPR000089">
    <property type="entry name" value="Biotin_lipoyl"/>
</dbReference>
<gene>
    <name evidence="14" type="ORF">SAMN05216215_102917</name>
</gene>
<dbReference type="Pfam" id="PF02786">
    <property type="entry name" value="CPSase_L_D2"/>
    <property type="match status" value="1"/>
</dbReference>
<dbReference type="SMART" id="SM00878">
    <property type="entry name" value="Biotin_carb_C"/>
    <property type="match status" value="1"/>
</dbReference>
<dbReference type="OrthoDB" id="9803706at2"/>
<dbReference type="Pfam" id="PF00364">
    <property type="entry name" value="Biotin_lipoyl"/>
    <property type="match status" value="1"/>
</dbReference>
<dbReference type="UniPathway" id="UPA00655">
    <property type="reaction ID" value="UER00711"/>
</dbReference>
<evidence type="ECO:0000256" key="2">
    <source>
        <dbReference type="ARBA" id="ARBA00004956"/>
    </source>
</evidence>
<dbReference type="RefSeq" id="WP_093270492.1">
    <property type="nucleotide sequence ID" value="NZ_FNOK01000029.1"/>
</dbReference>
<dbReference type="InterPro" id="IPR016185">
    <property type="entry name" value="PreATP-grasp_dom_sf"/>
</dbReference>
<feature type="domain" description="CoA carboxyltransferase N-terminal" evidence="12">
    <location>
        <begin position="561"/>
        <end position="830"/>
    </location>
</feature>
<evidence type="ECO:0000256" key="8">
    <source>
        <dbReference type="PROSITE-ProRule" id="PRU00409"/>
    </source>
</evidence>
<dbReference type="PANTHER" id="PTHR18866">
    <property type="entry name" value="CARBOXYLASE:PYRUVATE/ACETYL-COA/PROPIONYL-COA CARBOXYLASE"/>
    <property type="match status" value="1"/>
</dbReference>
<dbReference type="InterPro" id="IPR050856">
    <property type="entry name" value="Biotin_carboxylase_complex"/>
</dbReference>
<dbReference type="InterPro" id="IPR005482">
    <property type="entry name" value="Biotin_COase_C"/>
</dbReference>
<dbReference type="Pfam" id="PF00289">
    <property type="entry name" value="Biotin_carb_N"/>
    <property type="match status" value="1"/>
</dbReference>
<dbReference type="PANTHER" id="PTHR18866:SF33">
    <property type="entry name" value="METHYLCROTONOYL-COA CARBOXYLASE SUBUNIT ALPHA, MITOCHONDRIAL-RELATED"/>
    <property type="match status" value="1"/>
</dbReference>
<keyword evidence="7" id="KW-0511">Multifunctional enzyme</keyword>
<dbReference type="PROSITE" id="PS00867">
    <property type="entry name" value="CPSASE_2"/>
    <property type="match status" value="1"/>
</dbReference>
<dbReference type="Gene3D" id="3.30.470.20">
    <property type="entry name" value="ATP-grasp fold, B domain"/>
    <property type="match status" value="2"/>
</dbReference>
<evidence type="ECO:0000259" key="12">
    <source>
        <dbReference type="PROSITE" id="PS50980"/>
    </source>
</evidence>
<dbReference type="PROSITE" id="PS00188">
    <property type="entry name" value="BIOTIN"/>
    <property type="match status" value="1"/>
</dbReference>
<protein>
    <submittedName>
        <fullName evidence="14">Biotin-requiring enzyme</fullName>
    </submittedName>
</protein>
<evidence type="ECO:0000256" key="5">
    <source>
        <dbReference type="ARBA" id="ARBA00022840"/>
    </source>
</evidence>
<dbReference type="GO" id="GO:0016874">
    <property type="term" value="F:ligase activity"/>
    <property type="evidence" value="ECO:0007669"/>
    <property type="project" value="UniProtKB-KW"/>
</dbReference>
<evidence type="ECO:0000313" key="14">
    <source>
        <dbReference type="EMBL" id="SDY55368.1"/>
    </source>
</evidence>
<evidence type="ECO:0000256" key="3">
    <source>
        <dbReference type="ARBA" id="ARBA00022598"/>
    </source>
</evidence>
<dbReference type="GO" id="GO:2001295">
    <property type="term" value="P:malonyl-CoA biosynthetic process"/>
    <property type="evidence" value="ECO:0007669"/>
    <property type="project" value="UniProtKB-UniPathway"/>
</dbReference>
<dbReference type="Gene3D" id="3.30.1490.20">
    <property type="entry name" value="ATP-grasp fold, A domain"/>
    <property type="match status" value="1"/>
</dbReference>
<dbReference type="AlphaFoldDB" id="A0A1H3KUD5"/>
<dbReference type="Proteomes" id="UP000199529">
    <property type="component" value="Unassembled WGS sequence"/>
</dbReference>
<keyword evidence="4 8" id="KW-0547">Nucleotide-binding</keyword>
<dbReference type="PROSITE" id="PS50975">
    <property type="entry name" value="ATP_GRASP"/>
    <property type="match status" value="1"/>
</dbReference>
<dbReference type="InterPro" id="IPR029045">
    <property type="entry name" value="ClpP/crotonase-like_dom_sf"/>
</dbReference>
<feature type="domain" description="Biotin carboxylation" evidence="11">
    <location>
        <begin position="6"/>
        <end position="460"/>
    </location>
</feature>
<dbReference type="InterPro" id="IPR005479">
    <property type="entry name" value="CPAse_ATP-bd"/>
</dbReference>
<keyword evidence="5 8" id="KW-0067">ATP-binding</keyword>
<evidence type="ECO:0000256" key="4">
    <source>
        <dbReference type="ARBA" id="ARBA00022741"/>
    </source>
</evidence>
<dbReference type="Gene3D" id="2.40.50.100">
    <property type="match status" value="1"/>
</dbReference>
<feature type="domain" description="ATP-grasp" evidence="10">
    <location>
        <begin position="124"/>
        <end position="324"/>
    </location>
</feature>
<dbReference type="GO" id="GO:0005524">
    <property type="term" value="F:ATP binding"/>
    <property type="evidence" value="ECO:0007669"/>
    <property type="project" value="UniProtKB-UniRule"/>
</dbReference>
<dbReference type="SUPFAM" id="SSF52440">
    <property type="entry name" value="PreATP-grasp domain"/>
    <property type="match status" value="1"/>
</dbReference>
<sequence>MGIGEPFGTLLVANRGEIALRVFRAAAVLGVGTVGVHAADDADSLHVARCDEAVPLPQNGAAAYLDVAAIIEAARKTGAQAIHPGYGFLSENPALARACADAGIAFVGPDPSALELFGDKAKARALATELEIPTLPGTAVATLAGMERFLDTLEPDLSRGRGAAVIKAVAGGGGRGMRVVRGRDELAEAFRACEAEALAAFGSGDLYIERLLTDARHIEVQVIGDGQAVAHLWDRDCSVQRRHQKLIEVAPAQGLDQRLRQDVLQAATRLVGAAAYRGVATVEFLVSGQEFFFMEVNPRLQVEHTVTEEVLGLDLVRSQLEIAAGASLADLGLDQDRVPCPRGSAIQIRINAETMTADGQVLPQSGVLDRFAMPAGRGIRVDTAGYPGYRTNPGFDSLLAKIVVHDAAGFTAARRLAVQALDELQITGVATNLPLQQAILRTDEFAAGRCATSYVDNHRAELLEAAPNAVPDAPLGATVAPMSGSVVAVEVSLGDVVARGQVVMVLEAMKMQHVIRADSGGEVTQIRFREGDVVDAGEPVVIVSGNDGPGLADLADERIDPDHIRPDLARVLERKSLWADENRPEAVQKRHSRGMRTARENVTDLVDEGTFTEYGGFAIAAQRKRRELDDLLRNTPADGMITGVGQVNGAQFGPERSTCAVLAYDYTVLAGTQGYFNHRKTDRILEVARQQQYPVVLFAEGGGGRPGDVDIPKGGGLITPSFLALGELSGRVPTIGIAAGRCYAGNAALLGTCDVVIATRDANIGMGGPAMIEGGGLGVFAPEEIGPIDVQTANGVVDVAVEDEAEAVAVAKRYLSYFQGDVTDYSEPDQRGLRHVVPENRKRAYDVHTAIDVLCDEGSVLELRPEFGRCTITALVRIAGRPMGLIANNPMVLGGAIDADGADKLARMLQLCEVFGLPVVSLCDTPGFMVGPESEKTATVRHFGRMFVHGARLTVPMATVVLRKSYGLGAMAMAGGTMVKPALTVAWPSGEVGGMGLEGAVRLGFRRELEAIADPSQRRRRYDELVAQMYETGSAINTAMHLEIDDVVDPADTRDLLLRALPPVARTGWTNPRARAVIDAW</sequence>
<dbReference type="PROSITE" id="PS50968">
    <property type="entry name" value="BIOTINYL_LIPOYL"/>
    <property type="match status" value="1"/>
</dbReference>
<dbReference type="GO" id="GO:0046872">
    <property type="term" value="F:metal ion binding"/>
    <property type="evidence" value="ECO:0007669"/>
    <property type="project" value="InterPro"/>
</dbReference>
<proteinExistence type="predicted"/>
<dbReference type="InterPro" id="IPR013815">
    <property type="entry name" value="ATP_grasp_subdomain_1"/>
</dbReference>
<evidence type="ECO:0000256" key="7">
    <source>
        <dbReference type="ARBA" id="ARBA00023268"/>
    </source>
</evidence>
<evidence type="ECO:0000313" key="15">
    <source>
        <dbReference type="Proteomes" id="UP000199529"/>
    </source>
</evidence>
<comment type="pathway">
    <text evidence="2">Lipid metabolism; malonyl-CoA biosynthesis; malonyl-CoA from acetyl-CoA: step 1/1.</text>
</comment>
<keyword evidence="6" id="KW-0092">Biotin</keyword>
<evidence type="ECO:0000259" key="13">
    <source>
        <dbReference type="PROSITE" id="PS50989"/>
    </source>
</evidence>
<accession>A0A1H3KUD5</accession>
<dbReference type="CDD" id="cd06850">
    <property type="entry name" value="biotinyl_domain"/>
    <property type="match status" value="1"/>
</dbReference>
<dbReference type="InterPro" id="IPR001882">
    <property type="entry name" value="Biotin_BS"/>
</dbReference>
<evidence type="ECO:0000256" key="6">
    <source>
        <dbReference type="ARBA" id="ARBA00023267"/>
    </source>
</evidence>
<dbReference type="PROSITE" id="PS50979">
    <property type="entry name" value="BC"/>
    <property type="match status" value="1"/>
</dbReference>